<dbReference type="InterPro" id="IPR023430">
    <property type="entry name" value="Pept_HybD-like_dom_sf"/>
</dbReference>
<dbReference type="NCBIfam" id="TIGR00072">
    <property type="entry name" value="hydrog_prot"/>
    <property type="match status" value="1"/>
</dbReference>
<keyword evidence="3" id="KW-0064">Aspartyl protease</keyword>
<dbReference type="GO" id="GO:0008047">
    <property type="term" value="F:enzyme activator activity"/>
    <property type="evidence" value="ECO:0007669"/>
    <property type="project" value="InterPro"/>
</dbReference>
<dbReference type="SUPFAM" id="SSF53163">
    <property type="entry name" value="HybD-like"/>
    <property type="match status" value="1"/>
</dbReference>
<name>A0A7M1B144_9BACT</name>
<gene>
    <name evidence="5" type="ORF">FJR45_05130</name>
</gene>
<dbReference type="EMBL" id="CP041235">
    <property type="protein sequence ID" value="QOP43365.1"/>
    <property type="molecule type" value="Genomic_DNA"/>
</dbReference>
<accession>A0A7M1B144</accession>
<dbReference type="PANTHER" id="PTHR30302">
    <property type="entry name" value="HYDROGENASE 1 MATURATION PROTEASE"/>
    <property type="match status" value="1"/>
</dbReference>
<evidence type="ECO:0000313" key="6">
    <source>
        <dbReference type="Proteomes" id="UP000593719"/>
    </source>
</evidence>
<keyword evidence="6" id="KW-1185">Reference proteome</keyword>
<keyword evidence="4" id="KW-0378">Hydrolase</keyword>
<sequence>MIMNKKIALIGSGNAFFKDEGIGLYAGKFLKENFDFEPEIEIVDGGTLGFKLMPLLQEFDEVIIVNTASDDTKKTGEISVKTTDEFLDGDLVKKTANEVEIAEMLQICSMSEKMAETTVISIVPEDIISVEVALSEALASHWQNYINVILQTLKNMGIIAKEKEKRCSLENILHIFANPSIEFNRGF</sequence>
<evidence type="ECO:0000256" key="3">
    <source>
        <dbReference type="ARBA" id="ARBA00022750"/>
    </source>
</evidence>
<protein>
    <submittedName>
        <fullName evidence="5">Hydrogenase maturation protease</fullName>
    </submittedName>
</protein>
<dbReference type="Proteomes" id="UP000593719">
    <property type="component" value="Chromosome"/>
</dbReference>
<evidence type="ECO:0000256" key="2">
    <source>
        <dbReference type="ARBA" id="ARBA00022670"/>
    </source>
</evidence>
<dbReference type="KEGG" id="ssei:FJR45_05130"/>
<dbReference type="AlphaFoldDB" id="A0A7M1B144"/>
<dbReference type="PANTHER" id="PTHR30302:SF1">
    <property type="entry name" value="HYDROGENASE 2 MATURATION PROTEASE"/>
    <property type="match status" value="1"/>
</dbReference>
<organism evidence="5 6">
    <name type="scientific">Sulfurimonas sediminis</name>
    <dbReference type="NCBI Taxonomy" id="2590020"/>
    <lineage>
        <taxon>Bacteria</taxon>
        <taxon>Pseudomonadati</taxon>
        <taxon>Campylobacterota</taxon>
        <taxon>Epsilonproteobacteria</taxon>
        <taxon>Campylobacterales</taxon>
        <taxon>Sulfurimonadaceae</taxon>
        <taxon>Sulfurimonas</taxon>
    </lineage>
</organism>
<dbReference type="GO" id="GO:0016485">
    <property type="term" value="P:protein processing"/>
    <property type="evidence" value="ECO:0007669"/>
    <property type="project" value="TreeGrafter"/>
</dbReference>
<dbReference type="Gene3D" id="3.40.50.1450">
    <property type="entry name" value="HybD-like"/>
    <property type="match status" value="1"/>
</dbReference>
<evidence type="ECO:0000313" key="5">
    <source>
        <dbReference type="EMBL" id="QOP43365.1"/>
    </source>
</evidence>
<keyword evidence="2 5" id="KW-0645">Protease</keyword>
<dbReference type="Pfam" id="PF01750">
    <property type="entry name" value="HycI"/>
    <property type="match status" value="1"/>
</dbReference>
<dbReference type="InterPro" id="IPR000671">
    <property type="entry name" value="Peptidase_A31"/>
</dbReference>
<evidence type="ECO:0000256" key="4">
    <source>
        <dbReference type="ARBA" id="ARBA00022801"/>
    </source>
</evidence>
<reference evidence="5 6" key="1">
    <citation type="submission" date="2019-06" db="EMBL/GenBank/DDBJ databases">
        <title>Sulfurimonas gotlandica sp. nov., a chemoautotrophic and psychrotolerant epsilonproteobacterium isolated from a pelagic redoxcline, and an emended description of the genus Sulfurimonas.</title>
        <authorList>
            <person name="Wang S."/>
            <person name="Jiang L."/>
            <person name="Shao Z."/>
        </authorList>
    </citation>
    <scope>NUCLEOTIDE SEQUENCE [LARGE SCALE GENOMIC DNA]</scope>
    <source>
        <strain evidence="5 6">S2-6</strain>
    </source>
</reference>
<proteinExistence type="inferred from homology"/>
<evidence type="ECO:0000256" key="1">
    <source>
        <dbReference type="ARBA" id="ARBA00006814"/>
    </source>
</evidence>
<dbReference type="GO" id="GO:0004190">
    <property type="term" value="F:aspartic-type endopeptidase activity"/>
    <property type="evidence" value="ECO:0007669"/>
    <property type="project" value="UniProtKB-KW"/>
</dbReference>
<comment type="similarity">
    <text evidence="1">Belongs to the peptidase A31 family.</text>
</comment>
<dbReference type="PRINTS" id="PR00446">
    <property type="entry name" value="HYDRGNUPTAKE"/>
</dbReference>